<evidence type="ECO:0000256" key="4">
    <source>
        <dbReference type="ARBA" id="ARBA00023136"/>
    </source>
</evidence>
<sequence length="412" mass="45810">MSHTDEKDFETDKVSLLSEELEQTNMKAQDSMTRKYLEITGVIALYWVVSISIVMLNKQLLGGRGMEGGLDAPCFITWFQAVWSIFVIRICGRYSWAGGSGRLDLSCDAKSLKSIFFELLFSVIRRMLSLTNLIASITRFTENDLRLPKIFRVVICMSLKIRSDFVSQILPLSIVFVGMVTSNNLCIKFVGVAFYYVNRSLTTVFNVILSYVFLSQTHSKYALFWCVIILVGFFIGVDQETASGLSLLGVIPGVLASLLVALNAILTKKYLACVDGSILRLGYLNNVNAAIIFIPLILLSGEVKVLMSFKDLNTVYFWTVMSISGVLGFAVGTASALQIKVTSPLTHNVSGTAKASAQTILAVLYYEEFKTAVWWTSNFVVLLGSMGYTRAKQLEMEEGKKKQNQSKDIEKC</sequence>
<dbReference type="InterPro" id="IPR004853">
    <property type="entry name" value="Sugar_P_trans_dom"/>
</dbReference>
<dbReference type="EMBL" id="OA883085">
    <property type="protein sequence ID" value="CAD7277884.1"/>
    <property type="molecule type" value="Genomic_DNA"/>
</dbReference>
<dbReference type="OrthoDB" id="444255at2759"/>
<evidence type="ECO:0000256" key="1">
    <source>
        <dbReference type="ARBA" id="ARBA00004141"/>
    </source>
</evidence>
<protein>
    <recommendedName>
        <fullName evidence="6">Sugar phosphate transporter domain-containing protein</fullName>
    </recommendedName>
</protein>
<organism evidence="7">
    <name type="scientific">Notodromas monacha</name>
    <dbReference type="NCBI Taxonomy" id="399045"/>
    <lineage>
        <taxon>Eukaryota</taxon>
        <taxon>Metazoa</taxon>
        <taxon>Ecdysozoa</taxon>
        <taxon>Arthropoda</taxon>
        <taxon>Crustacea</taxon>
        <taxon>Oligostraca</taxon>
        <taxon>Ostracoda</taxon>
        <taxon>Podocopa</taxon>
        <taxon>Podocopida</taxon>
        <taxon>Cypridocopina</taxon>
        <taxon>Cypridoidea</taxon>
        <taxon>Cyprididae</taxon>
        <taxon>Notodromas</taxon>
    </lineage>
</organism>
<dbReference type="EMBL" id="CAJPEX010001048">
    <property type="protein sequence ID" value="CAG0918036.1"/>
    <property type="molecule type" value="Genomic_DNA"/>
</dbReference>
<dbReference type="Proteomes" id="UP000678499">
    <property type="component" value="Unassembled WGS sequence"/>
</dbReference>
<evidence type="ECO:0000313" key="7">
    <source>
        <dbReference type="EMBL" id="CAD7277884.1"/>
    </source>
</evidence>
<accession>A0A7R9GE98</accession>
<reference evidence="7" key="1">
    <citation type="submission" date="2020-11" db="EMBL/GenBank/DDBJ databases">
        <authorList>
            <person name="Tran Van P."/>
        </authorList>
    </citation>
    <scope>NUCLEOTIDE SEQUENCE</scope>
</reference>
<feature type="transmembrane region" description="Helical" evidence="5">
    <location>
        <begin position="243"/>
        <end position="266"/>
    </location>
</feature>
<feature type="transmembrane region" description="Helical" evidence="5">
    <location>
        <begin position="221"/>
        <end position="237"/>
    </location>
</feature>
<gene>
    <name evidence="7" type="ORF">NMOB1V02_LOCUS5604</name>
</gene>
<evidence type="ECO:0000259" key="6">
    <source>
        <dbReference type="Pfam" id="PF03151"/>
    </source>
</evidence>
<feature type="transmembrane region" description="Helical" evidence="5">
    <location>
        <begin position="287"/>
        <end position="309"/>
    </location>
</feature>
<feature type="transmembrane region" description="Helical" evidence="5">
    <location>
        <begin position="75"/>
        <end position="92"/>
    </location>
</feature>
<dbReference type="PANTHER" id="PTHR11132">
    <property type="entry name" value="SOLUTE CARRIER FAMILY 35"/>
    <property type="match status" value="1"/>
</dbReference>
<evidence type="ECO:0000256" key="2">
    <source>
        <dbReference type="ARBA" id="ARBA00022692"/>
    </source>
</evidence>
<evidence type="ECO:0000256" key="5">
    <source>
        <dbReference type="SAM" id="Phobius"/>
    </source>
</evidence>
<feature type="transmembrane region" description="Helical" evidence="5">
    <location>
        <begin position="196"/>
        <end position="214"/>
    </location>
</feature>
<proteinExistence type="predicted"/>
<dbReference type="Pfam" id="PF03151">
    <property type="entry name" value="TPT"/>
    <property type="match status" value="1"/>
</dbReference>
<keyword evidence="4 5" id="KW-0472">Membrane</keyword>
<evidence type="ECO:0000256" key="3">
    <source>
        <dbReference type="ARBA" id="ARBA00022989"/>
    </source>
</evidence>
<name>A0A7R9GE98_9CRUS</name>
<keyword evidence="8" id="KW-1185">Reference proteome</keyword>
<feature type="transmembrane region" description="Helical" evidence="5">
    <location>
        <begin position="315"/>
        <end position="337"/>
    </location>
</feature>
<feature type="transmembrane region" description="Helical" evidence="5">
    <location>
        <begin position="36"/>
        <end position="55"/>
    </location>
</feature>
<keyword evidence="2 5" id="KW-0812">Transmembrane</keyword>
<dbReference type="AlphaFoldDB" id="A0A7R9GE98"/>
<keyword evidence="3 5" id="KW-1133">Transmembrane helix</keyword>
<feature type="transmembrane region" description="Helical" evidence="5">
    <location>
        <begin position="169"/>
        <end position="190"/>
    </location>
</feature>
<evidence type="ECO:0000313" key="8">
    <source>
        <dbReference type="Proteomes" id="UP000678499"/>
    </source>
</evidence>
<feature type="domain" description="Sugar phosphate transporter" evidence="6">
    <location>
        <begin position="150"/>
        <end position="369"/>
    </location>
</feature>
<dbReference type="GO" id="GO:0016020">
    <property type="term" value="C:membrane"/>
    <property type="evidence" value="ECO:0007669"/>
    <property type="project" value="UniProtKB-SubCell"/>
</dbReference>
<comment type="subcellular location">
    <subcellularLocation>
        <location evidence="1">Membrane</location>
        <topology evidence="1">Multi-pass membrane protein</topology>
    </subcellularLocation>
</comment>
<dbReference type="InterPro" id="IPR050186">
    <property type="entry name" value="TPT_transporter"/>
</dbReference>